<feature type="compositionally biased region" description="Basic and acidic residues" evidence="1">
    <location>
        <begin position="8"/>
        <end position="20"/>
    </location>
</feature>
<feature type="non-terminal residue" evidence="2">
    <location>
        <position position="1798"/>
    </location>
</feature>
<feature type="compositionally biased region" description="Low complexity" evidence="1">
    <location>
        <begin position="1717"/>
        <end position="1733"/>
    </location>
</feature>
<feature type="region of interest" description="Disordered" evidence="1">
    <location>
        <begin position="1708"/>
        <end position="1743"/>
    </location>
</feature>
<reference evidence="2 3" key="1">
    <citation type="journal article" date="2023" name="Commun. Biol.">
        <title>Genome analysis of Parmales, the sister group of diatoms, reveals the evolutionary specialization of diatoms from phago-mixotrophs to photoautotrophs.</title>
        <authorList>
            <person name="Ban H."/>
            <person name="Sato S."/>
            <person name="Yoshikawa S."/>
            <person name="Yamada K."/>
            <person name="Nakamura Y."/>
            <person name="Ichinomiya M."/>
            <person name="Sato N."/>
            <person name="Blanc-Mathieu R."/>
            <person name="Endo H."/>
            <person name="Kuwata A."/>
            <person name="Ogata H."/>
        </authorList>
    </citation>
    <scope>NUCLEOTIDE SEQUENCE [LARGE SCALE GENOMIC DNA]</scope>
</reference>
<feature type="region of interest" description="Disordered" evidence="1">
    <location>
        <begin position="500"/>
        <end position="523"/>
    </location>
</feature>
<feature type="compositionally biased region" description="Low complexity" evidence="1">
    <location>
        <begin position="575"/>
        <end position="591"/>
    </location>
</feature>
<evidence type="ECO:0000313" key="2">
    <source>
        <dbReference type="EMBL" id="GMI26891.1"/>
    </source>
</evidence>
<feature type="compositionally biased region" description="Basic and acidic residues" evidence="1">
    <location>
        <begin position="93"/>
        <end position="103"/>
    </location>
</feature>
<keyword evidence="3" id="KW-1185">Reference proteome</keyword>
<organism evidence="2 3">
    <name type="scientific">Tetraparma gracilis</name>
    <dbReference type="NCBI Taxonomy" id="2962635"/>
    <lineage>
        <taxon>Eukaryota</taxon>
        <taxon>Sar</taxon>
        <taxon>Stramenopiles</taxon>
        <taxon>Ochrophyta</taxon>
        <taxon>Bolidophyceae</taxon>
        <taxon>Parmales</taxon>
        <taxon>Triparmaceae</taxon>
        <taxon>Tetraparma</taxon>
    </lineage>
</organism>
<evidence type="ECO:0000313" key="3">
    <source>
        <dbReference type="Proteomes" id="UP001165060"/>
    </source>
</evidence>
<dbReference type="EMBL" id="BRYB01005624">
    <property type="protein sequence ID" value="GMI26891.1"/>
    <property type="molecule type" value="Genomic_DNA"/>
</dbReference>
<feature type="region of interest" description="Disordered" evidence="1">
    <location>
        <begin position="332"/>
        <end position="487"/>
    </location>
</feature>
<comment type="caution">
    <text evidence="2">The sequence shown here is derived from an EMBL/GenBank/DDBJ whole genome shotgun (WGS) entry which is preliminary data.</text>
</comment>
<feature type="compositionally biased region" description="Basic and acidic residues" evidence="1">
    <location>
        <begin position="29"/>
        <end position="44"/>
    </location>
</feature>
<protein>
    <recommendedName>
        <fullName evidence="4">Reverse transcriptase domain-containing protein</fullName>
    </recommendedName>
</protein>
<feature type="compositionally biased region" description="Basic and acidic residues" evidence="1">
    <location>
        <begin position="426"/>
        <end position="466"/>
    </location>
</feature>
<feature type="compositionally biased region" description="Basic and acidic residues" evidence="1">
    <location>
        <begin position="373"/>
        <end position="419"/>
    </location>
</feature>
<feature type="compositionally biased region" description="Polar residues" evidence="1">
    <location>
        <begin position="252"/>
        <end position="264"/>
    </location>
</feature>
<feature type="region of interest" description="Disordered" evidence="1">
    <location>
        <begin position="554"/>
        <end position="671"/>
    </location>
</feature>
<dbReference type="InterPro" id="IPR051144">
    <property type="entry name" value="Formin_homology_domain"/>
</dbReference>
<evidence type="ECO:0008006" key="4">
    <source>
        <dbReference type="Google" id="ProtNLM"/>
    </source>
</evidence>
<dbReference type="Proteomes" id="UP001165060">
    <property type="component" value="Unassembled WGS sequence"/>
</dbReference>
<feature type="compositionally biased region" description="Low complexity" evidence="1">
    <location>
        <begin position="627"/>
        <end position="658"/>
    </location>
</feature>
<dbReference type="PANTHER" id="PTHR45733">
    <property type="entry name" value="FORMIN-J"/>
    <property type="match status" value="1"/>
</dbReference>
<feature type="compositionally biased region" description="Polar residues" evidence="1">
    <location>
        <begin position="197"/>
        <end position="228"/>
    </location>
</feature>
<evidence type="ECO:0000256" key="1">
    <source>
        <dbReference type="SAM" id="MobiDB-lite"/>
    </source>
</evidence>
<name>A0ABQ6MJ74_9STRA</name>
<feature type="compositionally biased region" description="Basic residues" evidence="1">
    <location>
        <begin position="131"/>
        <end position="149"/>
    </location>
</feature>
<accession>A0ABQ6MJ74</accession>
<feature type="region of interest" description="Disordered" evidence="1">
    <location>
        <begin position="1"/>
        <end position="291"/>
    </location>
</feature>
<feature type="compositionally biased region" description="Basic and acidic residues" evidence="1">
    <location>
        <begin position="332"/>
        <end position="365"/>
    </location>
</feature>
<sequence length="1798" mass="198316">MPRPPASKHTETTGGDDIKTRAGKPKNKATPETEGDIKGAKEGGEVSARASKQRNPKAQGAKTSVKPASVKRLPPAPQRNKTRAGMPNTKATSKREIDIEGAKRGGKGNARASKQRNPKAQGAKTSAKPASVKHRPPAPQHNKTRAGKPKTKDTSEMEEDIEETKGGGKMSARDKQHKPEAPGATTSAEHESYKDALTSNMPSDKPSVNTKPSDSASVNSKPSNSDKQCASAKLDAALPGASPKLPGMPNKPSVSTKPSDSAKQCASAKLDAARPGASPKPPWRPNTHIDHATKHAYSRHIEDFITRGPLMDDPEGFEDAWEVAMSEIKRIGERSVEEEQQRREHENMTRTRDAAMRAAGAERQRNTNAIAAADRDARQRIRDFHERKLANIQLTKERVKAEHAERIVRKERQREETARKQLNKARRLEEKQEAQKKRQRRQDDVDTRQAKTQPERKGGPDPERTPAETADPPTPPIAFINTGDGDCAEMSQLTQDTALEKDGPMGTHFSADAITNSDRDGNASNSEVLMAIYGIAPPDAIVQFAEQLDHSVEYNGLIAPKTSARRKRYEDDPSSGDSDSGNGGDSNVSNDTRTTGESSKRMKRWMSRWPGSNKTSPGAESPINPPSDTSVSTSRSSDSVNGDGSSKNNSTNSSAAESLETETPDPNTLGIAEGHTLNVYFVGRRDGVSIMPFQPDTPDNPNETTITPLEWAAGEIYLSDESCFPRSIWKKRPHHPEVAQSNKPLHVLLTRKKKDMIVYFNHVGLRHIAVAPAFDKSDGFIPDVPDDQDLHEFQEDPMYKRDDHGNLPYCNYTSAQGSNFQQSPYWSRYDEGVRYKTTGSSREHVFRVPPDVLSGEAVVIPVFESIPHSQKLAYAQLSADLLGRIADIGANKNDGERYLFTRMAYLLNAFQLLPRIVLRRGTSSRGNGKANVKTVEMRIRLIQEGRWEETITSFMKDVAYWRAKSPPPPPSNDDANRMRQVNRKMGAGRAGEARKACTNGGMANAIDPAVNKQLGTQFVHKTPEHSLPPPPTPEESREITDFTTDTKAVLQVLKGLKTLKAHGTDCHRNEFFSPLQLTHRPNPDSEVRVGTDGVVALAGFIQLFQQTRLPTYWYHLFNTTRILPLFKDPKTNKVRPATVPSRLLCLSQAILSAEHSKDVAELVYPFNTGIVPNGPLRISGGITIHKELNDKKVEEGKVTDGKVIVFGDIQNAYNTISSKMIAKSMKEKLPEAYRFHRLFSSLPKRAVAVRGSHVTELGFSIEEGILQGITFSSETFILCFTEVIEWADKKIKEFEGKDSSSFARAGWDDYTIMCEIETYHKLHPLLIKKLVEYNLKLAPGKSEYYAHADDRSKPKFTTLTTKFNIPPATVPITTIDGEPVYELDDDGETRTDANGAPVQKFDYGAKIFGVPIGEDAAMLELVKAKLNAFLKDNEGVKHLLLDSPAAPGNGMQLLGLITVKCTQWQVEYLQRATPPGILDQVDFAKRVDDAIKTNIALSMGIVPDDLIAACDDKGLPSDNAYKHDAIMSQFADRLNMRLSCGGYGVRSAQDLQNIRFIAGKIATLEEMNSHSVLKGHEDAPEYAYTKGSFDDPDMKAALGEDAFGEAGKALRRLTTFFNTDIPLAKHLNKAIVDARAQHNKLNPGVLERAPLHPTTGEVDLERFQDPHVCKLLDTHNTNAAHVAQYIPGYFDVHTNDFGLPFSNMTSAKDNLLERPPDNTTGNNTNETQTPTNDPFHRPSDPIPTQLQHELTKCSDGDRYVKFSQHIALTSTVDPNSGITLDPKSAAAYLYSAHANQNM</sequence>
<feature type="compositionally biased region" description="Basic and acidic residues" evidence="1">
    <location>
        <begin position="163"/>
        <end position="180"/>
    </location>
</feature>
<proteinExistence type="predicted"/>
<gene>
    <name evidence="2" type="ORF">TeGR_g4581</name>
</gene>